<dbReference type="PROSITE" id="PS01005">
    <property type="entry name" value="FORMATE_NITRITE_TP_1"/>
    <property type="match status" value="1"/>
</dbReference>
<evidence type="ECO:0000313" key="8">
    <source>
        <dbReference type="EMBL" id="CAR26117.1"/>
    </source>
</evidence>
<dbReference type="InterPro" id="IPR000292">
    <property type="entry name" value="For/NO2_transpt"/>
</dbReference>
<comment type="subcellular location">
    <subcellularLocation>
        <location evidence="1">Membrane</location>
        <topology evidence="1">Multi-pass membrane protein</topology>
    </subcellularLocation>
</comment>
<dbReference type="FunCoup" id="C5DQQ6">
    <property type="interactions" value="28"/>
</dbReference>
<feature type="region of interest" description="Disordered" evidence="6">
    <location>
        <begin position="427"/>
        <end position="476"/>
    </location>
</feature>
<dbReference type="AlphaFoldDB" id="C5DQQ6"/>
<feature type="compositionally biased region" description="Low complexity" evidence="6">
    <location>
        <begin position="527"/>
        <end position="539"/>
    </location>
</feature>
<dbReference type="EMBL" id="CU928174">
    <property type="protein sequence ID" value="CAR26117.1"/>
    <property type="molecule type" value="Genomic_DNA"/>
</dbReference>
<organism evidence="8 9">
    <name type="scientific">Zygosaccharomyces rouxii (strain ATCC 2623 / CBS 732 / NBRC 1130 / NCYC 568 / NRRL Y-229)</name>
    <dbReference type="NCBI Taxonomy" id="559307"/>
    <lineage>
        <taxon>Eukaryota</taxon>
        <taxon>Fungi</taxon>
        <taxon>Dikarya</taxon>
        <taxon>Ascomycota</taxon>
        <taxon>Saccharomycotina</taxon>
        <taxon>Saccharomycetes</taxon>
        <taxon>Saccharomycetales</taxon>
        <taxon>Saccharomycetaceae</taxon>
        <taxon>Zygosaccharomyces</taxon>
    </lineage>
</organism>
<feature type="transmembrane region" description="Helical" evidence="7">
    <location>
        <begin position="113"/>
        <end position="139"/>
    </location>
</feature>
<dbReference type="HOGENOM" id="CLU_020549_0_0_1"/>
<dbReference type="Pfam" id="PF01226">
    <property type="entry name" value="Form_Nir_trans"/>
    <property type="match status" value="1"/>
</dbReference>
<evidence type="ECO:0000256" key="3">
    <source>
        <dbReference type="ARBA" id="ARBA00022989"/>
    </source>
</evidence>
<keyword evidence="3 7" id="KW-1133">Transmembrane helix</keyword>
<dbReference type="GO" id="GO:0015513">
    <property type="term" value="F:high-affinity secondary active nitrite transmembrane transporter activity"/>
    <property type="evidence" value="ECO:0007669"/>
    <property type="project" value="TreeGrafter"/>
</dbReference>
<keyword evidence="4 7" id="KW-0472">Membrane</keyword>
<feature type="compositionally biased region" description="Polar residues" evidence="6">
    <location>
        <begin position="347"/>
        <end position="357"/>
    </location>
</feature>
<proteinExistence type="inferred from homology"/>
<reference evidence="8 9" key="1">
    <citation type="journal article" date="2009" name="Genome Res.">
        <title>Comparative genomics of protoploid Saccharomycetaceae.</title>
        <authorList>
            <consortium name="The Genolevures Consortium"/>
            <person name="Souciet J.-L."/>
            <person name="Dujon B."/>
            <person name="Gaillardin C."/>
            <person name="Johnston M."/>
            <person name="Baret P.V."/>
            <person name="Cliften P."/>
            <person name="Sherman D.J."/>
            <person name="Weissenbach J."/>
            <person name="Westhof E."/>
            <person name="Wincker P."/>
            <person name="Jubin C."/>
            <person name="Poulain J."/>
            <person name="Barbe V."/>
            <person name="Segurens B."/>
            <person name="Artiguenave F."/>
            <person name="Anthouard V."/>
            <person name="Vacherie B."/>
            <person name="Val M.-E."/>
            <person name="Fulton R.S."/>
            <person name="Minx P."/>
            <person name="Wilson R."/>
            <person name="Durrens P."/>
            <person name="Jean G."/>
            <person name="Marck C."/>
            <person name="Martin T."/>
            <person name="Nikolski M."/>
            <person name="Rolland T."/>
            <person name="Seret M.-L."/>
            <person name="Casaregola S."/>
            <person name="Despons L."/>
            <person name="Fairhead C."/>
            <person name="Fischer G."/>
            <person name="Lafontaine I."/>
            <person name="Leh V."/>
            <person name="Lemaire M."/>
            <person name="de Montigny J."/>
            <person name="Neuveglise C."/>
            <person name="Thierry A."/>
            <person name="Blanc-Lenfle I."/>
            <person name="Bleykasten C."/>
            <person name="Diffels J."/>
            <person name="Fritsch E."/>
            <person name="Frangeul L."/>
            <person name="Goeffon A."/>
            <person name="Jauniaux N."/>
            <person name="Kachouri-Lafond R."/>
            <person name="Payen C."/>
            <person name="Potier S."/>
            <person name="Pribylova L."/>
            <person name="Ozanne C."/>
            <person name="Richard G.-F."/>
            <person name="Sacerdot C."/>
            <person name="Straub M.-L."/>
            <person name="Talla E."/>
        </authorList>
    </citation>
    <scope>NUCLEOTIDE SEQUENCE [LARGE SCALE GENOMIC DNA]</scope>
    <source>
        <strain evidence="8 9">ATCC 2623 / CBS 732 / BCRC 21506 / NBRC 1130 / NCYC 568 / NRRL Y-229</strain>
    </source>
</reference>
<feature type="transmembrane region" description="Helical" evidence="7">
    <location>
        <begin position="159"/>
        <end position="182"/>
    </location>
</feature>
<dbReference type="PANTHER" id="PTHR30520">
    <property type="entry name" value="FORMATE TRANSPORTER-RELATED"/>
    <property type="match status" value="1"/>
</dbReference>
<evidence type="ECO:0000256" key="4">
    <source>
        <dbReference type="ARBA" id="ARBA00023136"/>
    </source>
</evidence>
<dbReference type="InterPro" id="IPR023271">
    <property type="entry name" value="Aquaporin-like"/>
</dbReference>
<dbReference type="GO" id="GO:0015707">
    <property type="term" value="P:nitrite transport"/>
    <property type="evidence" value="ECO:0007669"/>
    <property type="project" value="TreeGrafter"/>
</dbReference>
<dbReference type="Proteomes" id="UP000008536">
    <property type="component" value="Chromosome B"/>
</dbReference>
<feature type="transmembrane region" description="Helical" evidence="7">
    <location>
        <begin position="32"/>
        <end position="54"/>
    </location>
</feature>
<name>C5DQQ6_ZYGRC</name>
<evidence type="ECO:0000256" key="2">
    <source>
        <dbReference type="ARBA" id="ARBA00022692"/>
    </source>
</evidence>
<dbReference type="KEGG" id="zro:ZYRO0B02200g"/>
<gene>
    <name evidence="8" type="ordered locus">ZYRO0B02200g</name>
</gene>
<dbReference type="GeneID" id="8202189"/>
<dbReference type="GO" id="GO:0005886">
    <property type="term" value="C:plasma membrane"/>
    <property type="evidence" value="ECO:0007669"/>
    <property type="project" value="TreeGrafter"/>
</dbReference>
<evidence type="ECO:0000256" key="5">
    <source>
        <dbReference type="ARBA" id="ARBA00049660"/>
    </source>
</evidence>
<feature type="compositionally biased region" description="Acidic residues" evidence="6">
    <location>
        <begin position="299"/>
        <end position="318"/>
    </location>
</feature>
<keyword evidence="2 7" id="KW-0812">Transmembrane</keyword>
<dbReference type="STRING" id="559307.C5DQQ6"/>
<feature type="region of interest" description="Disordered" evidence="6">
    <location>
        <begin position="277"/>
        <end position="365"/>
    </location>
</feature>
<dbReference type="RefSeq" id="XP_002495050.1">
    <property type="nucleotide sequence ID" value="XM_002495005.1"/>
</dbReference>
<feature type="transmembrane region" description="Helical" evidence="7">
    <location>
        <begin position="234"/>
        <end position="261"/>
    </location>
</feature>
<dbReference type="Gene3D" id="1.20.1080.10">
    <property type="entry name" value="Glycerol uptake facilitator protein"/>
    <property type="match status" value="1"/>
</dbReference>
<feature type="transmembrane region" description="Helical" evidence="7">
    <location>
        <begin position="74"/>
        <end position="92"/>
    </location>
</feature>
<dbReference type="InterPro" id="IPR024002">
    <property type="entry name" value="For/NO2_transpt_CS"/>
</dbReference>
<feature type="transmembrane region" description="Helical" evidence="7">
    <location>
        <begin position="194"/>
        <end position="214"/>
    </location>
</feature>
<sequence length="600" mass="66574">MVVDDSTYITPHEAALAVEATSMKKSRMQIDVLVINSIIAGIVFSSGGILNISVHSDNPGIWEKNPGILKFMAGILYGIGLFYVVILGADLFNSNILYFSVGLLRRSVSIYDVLISWFCSLFGNIGGCLLVCYVFVHLSSLSSSHLWKVGSKQLAEEKASFSFIQTFLKGIAGNFFACLAIYLQLMAKPLHVKWIMITLPIFTFVSIGFTHVVGDMPLLFIGMLNGANVSVGKYIWKLLVPASVGNILGGFSFSLLIPFYLHLLVVERDRKKLSLPQYEERDEQPELNMDSRVVRVQPEEELYDEDQAREEEEEEEEERNEKNPGVPIRNSVTSSRSNRSAHSSAADQLSMNDSSNYFGRPEALEDSSQLKYPVKRWDSNRSGVSFYSTISNGVRRRSRTTPAGVFPVKGMATPFRDRDLRTQRMTDSATVYGQPLGDVEPVSTGPSRRGSSLRGSLAKSTDTGEDSTENYGVVDSKPGAKLEKAITRFISRVPSKPSKNELPRTTQESFPYKQPPSFYSTHKPFMSSRNSSGNVTSSTQRRSSTDIPRAKVPSLQRNSKFHQSNTKAIDEIGPAELDIISSWNSGNISHLPELPSKQPD</sequence>
<feature type="compositionally biased region" description="Polar residues" evidence="6">
    <location>
        <begin position="555"/>
        <end position="567"/>
    </location>
</feature>
<accession>C5DQQ6</accession>
<protein>
    <submittedName>
        <fullName evidence="8">ZYRO0B02200p</fullName>
    </submittedName>
</protein>
<feature type="compositionally biased region" description="Low complexity" evidence="6">
    <location>
        <begin position="447"/>
        <end position="457"/>
    </location>
</feature>
<evidence type="ECO:0000256" key="6">
    <source>
        <dbReference type="SAM" id="MobiDB-lite"/>
    </source>
</evidence>
<dbReference type="PANTHER" id="PTHR30520:SF6">
    <property type="entry name" value="FORMATE_NITRATE FAMILY TRANSPORTER (EUROFUNG)"/>
    <property type="match status" value="1"/>
</dbReference>
<comment type="similarity">
    <text evidence="5">Belongs to the FNT transporter (TC 1.A.16) family.</text>
</comment>
<evidence type="ECO:0000313" key="9">
    <source>
        <dbReference type="Proteomes" id="UP000008536"/>
    </source>
</evidence>
<evidence type="ECO:0000256" key="1">
    <source>
        <dbReference type="ARBA" id="ARBA00004141"/>
    </source>
</evidence>
<feature type="compositionally biased region" description="Low complexity" evidence="6">
    <location>
        <begin position="329"/>
        <end position="346"/>
    </location>
</feature>
<dbReference type="InParanoid" id="C5DQQ6"/>
<evidence type="ECO:0000256" key="7">
    <source>
        <dbReference type="SAM" id="Phobius"/>
    </source>
</evidence>
<keyword evidence="9" id="KW-1185">Reference proteome</keyword>
<feature type="region of interest" description="Disordered" evidence="6">
    <location>
        <begin position="491"/>
        <end position="572"/>
    </location>
</feature>